<dbReference type="InterPro" id="IPR014752">
    <property type="entry name" value="Arrestin-like_C"/>
</dbReference>
<name>A0AAD5RCX5_PARTN</name>
<dbReference type="PANTHER" id="PTHR11188">
    <property type="entry name" value="ARRESTIN DOMAIN CONTAINING PROTEIN"/>
    <property type="match status" value="1"/>
</dbReference>
<comment type="caution">
    <text evidence="4">The sequence shown here is derived from an EMBL/GenBank/DDBJ whole genome shotgun (WGS) entry which is preliminary data.</text>
</comment>
<dbReference type="Proteomes" id="UP001196413">
    <property type="component" value="Unassembled WGS sequence"/>
</dbReference>
<dbReference type="InterPro" id="IPR011021">
    <property type="entry name" value="Arrestin-like_N"/>
</dbReference>
<dbReference type="Gene3D" id="2.60.40.640">
    <property type="match status" value="2"/>
</dbReference>
<feature type="region of interest" description="Disordered" evidence="2">
    <location>
        <begin position="381"/>
        <end position="417"/>
    </location>
</feature>
<dbReference type="GO" id="GO:0015031">
    <property type="term" value="P:protein transport"/>
    <property type="evidence" value="ECO:0007669"/>
    <property type="project" value="TreeGrafter"/>
</dbReference>
<protein>
    <recommendedName>
        <fullName evidence="3">Arrestin C-terminal-like domain-containing protein</fullName>
    </recommendedName>
</protein>
<evidence type="ECO:0000313" key="4">
    <source>
        <dbReference type="EMBL" id="KAJ1373676.1"/>
    </source>
</evidence>
<dbReference type="InterPro" id="IPR011022">
    <property type="entry name" value="Arrestin_C-like"/>
</dbReference>
<evidence type="ECO:0000313" key="5">
    <source>
        <dbReference type="Proteomes" id="UP001196413"/>
    </source>
</evidence>
<dbReference type="SUPFAM" id="SSF81296">
    <property type="entry name" value="E set domains"/>
    <property type="match status" value="2"/>
</dbReference>
<keyword evidence="5" id="KW-1185">Reference proteome</keyword>
<comment type="similarity">
    <text evidence="1">Belongs to the arrestin family.</text>
</comment>
<accession>A0AAD5RCX5</accession>
<dbReference type="AlphaFoldDB" id="A0AAD5RCX5"/>
<dbReference type="PANTHER" id="PTHR11188:SF3">
    <property type="entry name" value="ARRESTIN C-TERMINAL-LIKE DOMAIN-CONTAINING PROTEIN"/>
    <property type="match status" value="1"/>
</dbReference>
<dbReference type="EMBL" id="JAHQIW010007325">
    <property type="protein sequence ID" value="KAJ1373676.1"/>
    <property type="molecule type" value="Genomic_DNA"/>
</dbReference>
<evidence type="ECO:0000256" key="1">
    <source>
        <dbReference type="ARBA" id="ARBA00005298"/>
    </source>
</evidence>
<evidence type="ECO:0000259" key="3">
    <source>
        <dbReference type="SMART" id="SM01017"/>
    </source>
</evidence>
<dbReference type="GO" id="GO:0005737">
    <property type="term" value="C:cytoplasm"/>
    <property type="evidence" value="ECO:0007669"/>
    <property type="project" value="TreeGrafter"/>
</dbReference>
<dbReference type="InterPro" id="IPR050357">
    <property type="entry name" value="Arrestin_domain-protein"/>
</dbReference>
<dbReference type="InterPro" id="IPR014756">
    <property type="entry name" value="Ig_E-set"/>
</dbReference>
<dbReference type="SMART" id="SM01017">
    <property type="entry name" value="Arrestin_C"/>
    <property type="match status" value="1"/>
</dbReference>
<feature type="compositionally biased region" description="Polar residues" evidence="2">
    <location>
        <begin position="448"/>
        <end position="458"/>
    </location>
</feature>
<feature type="domain" description="Arrestin C-terminal-like" evidence="3">
    <location>
        <begin position="175"/>
        <end position="337"/>
    </location>
</feature>
<proteinExistence type="inferred from homology"/>
<gene>
    <name evidence="4" type="ORF">KIN20_036147</name>
</gene>
<feature type="region of interest" description="Disordered" evidence="2">
    <location>
        <begin position="430"/>
        <end position="462"/>
    </location>
</feature>
<evidence type="ECO:0000256" key="2">
    <source>
        <dbReference type="SAM" id="MobiDB-lite"/>
    </source>
</evidence>
<dbReference type="Pfam" id="PF00339">
    <property type="entry name" value="Arrestin_N"/>
    <property type="match status" value="1"/>
</dbReference>
<organism evidence="4 5">
    <name type="scientific">Parelaphostrongylus tenuis</name>
    <name type="common">Meningeal worm</name>
    <dbReference type="NCBI Taxonomy" id="148309"/>
    <lineage>
        <taxon>Eukaryota</taxon>
        <taxon>Metazoa</taxon>
        <taxon>Ecdysozoa</taxon>
        <taxon>Nematoda</taxon>
        <taxon>Chromadorea</taxon>
        <taxon>Rhabditida</taxon>
        <taxon>Rhabditina</taxon>
        <taxon>Rhabditomorpha</taxon>
        <taxon>Strongyloidea</taxon>
        <taxon>Metastrongylidae</taxon>
        <taxon>Parelaphostrongylus</taxon>
    </lineage>
</organism>
<dbReference type="Pfam" id="PF02752">
    <property type="entry name" value="Arrestin_C"/>
    <property type="match status" value="1"/>
</dbReference>
<reference evidence="4" key="1">
    <citation type="submission" date="2021-06" db="EMBL/GenBank/DDBJ databases">
        <title>Parelaphostrongylus tenuis whole genome reference sequence.</title>
        <authorList>
            <person name="Garwood T.J."/>
            <person name="Larsen P.A."/>
            <person name="Fountain-Jones N.M."/>
            <person name="Garbe J.R."/>
            <person name="Macchietto M.G."/>
            <person name="Kania S.A."/>
            <person name="Gerhold R.W."/>
            <person name="Richards J.E."/>
            <person name="Wolf T.M."/>
        </authorList>
    </citation>
    <scope>NUCLEOTIDE SEQUENCE</scope>
    <source>
        <strain evidence="4">MNPRO001-30</strain>
        <tissue evidence="4">Meninges</tissue>
    </source>
</reference>
<sequence length="506" mass="55812">MSSNLVLSSFDIILDAGDDPIFKGGEVITGKLRIALRRPIVINAVKLQLKGRATWLNDPLKKDDIEKVYFDQDFTLLERPPGKPEPGHFTWIGGYPYTLPFECPLPKGCPMSYEGPYAFIRYFIKASLIHEEDDGGTKEYYVKKAFPIVPPSEGYLLKGEPIVVNQSALYGSCCCRGKLSVELSLPKTGYLPGEDVVGKLKIGNKYPKDILQNVEIRLVDRVVRIGAPERSATSPYRTLYYRKNKPTKIIKGAGDIEKDDFYLLTIPAVCPSTKGDFDAVKNEVHSLSPSTALMESPSTATLRFRKLPFIKIEYAIQVSLGNIVLLEAPITVGELSTNDPTTVLKSFVGGPQPIQEAEEAKRISVGGPFMYTPVYPIMATTSDDEPKSKNDGVPNNVSITTEEVIRSSDTSSSPKEGGFEIIVIDQVKVHQKTSPEDSANTELHRSSGDFTQQPQPRNVENEETVEVAKENGTTVIRTVIIKDRHDDYGSAIAQVQSNTTEFSVGN</sequence>
<feature type="compositionally biased region" description="Polar residues" evidence="2">
    <location>
        <begin position="393"/>
        <end position="414"/>
    </location>
</feature>